<name>A0A7U6GDE5_CALEA</name>
<dbReference type="InterPro" id="IPR001206">
    <property type="entry name" value="Diacylglycerol_kinase_cat_dom"/>
</dbReference>
<keyword evidence="3" id="KW-1185">Reference proteome</keyword>
<protein>
    <submittedName>
        <fullName evidence="2">Acetoin catabolism protein X</fullName>
    </submittedName>
</protein>
<accession>A0A7U6GDE5</accession>
<dbReference type="Pfam" id="PF00781">
    <property type="entry name" value="DAGK_cat"/>
    <property type="match status" value="1"/>
</dbReference>
<gene>
    <name evidence="2" type="primary">acoX</name>
    <name evidence="2" type="ordered locus">CSE_01700</name>
</gene>
<dbReference type="GO" id="GO:0016301">
    <property type="term" value="F:kinase activity"/>
    <property type="evidence" value="ECO:0007669"/>
    <property type="project" value="InterPro"/>
</dbReference>
<dbReference type="EMBL" id="AP012051">
    <property type="protein sequence ID" value="BAL80296.1"/>
    <property type="molecule type" value="Genomic_DNA"/>
</dbReference>
<evidence type="ECO:0000313" key="3">
    <source>
        <dbReference type="Proteomes" id="UP000004793"/>
    </source>
</evidence>
<organism evidence="2 3">
    <name type="scientific">Caldisericum exile (strain DSM 21853 / NBRC 104410 / AZM16c01)</name>
    <dbReference type="NCBI Taxonomy" id="511051"/>
    <lineage>
        <taxon>Bacteria</taxon>
        <taxon>Pseudomonadati</taxon>
        <taxon>Caldisericota/Cryosericota group</taxon>
        <taxon>Caldisericota</taxon>
        <taxon>Caldisericia</taxon>
        <taxon>Caldisericales</taxon>
        <taxon>Caldisericaceae</taxon>
        <taxon>Caldisericum</taxon>
    </lineage>
</organism>
<dbReference type="InterPro" id="IPR016064">
    <property type="entry name" value="NAD/diacylglycerol_kinase_sf"/>
</dbReference>
<dbReference type="AlphaFoldDB" id="A0A7U6GDE5"/>
<reference evidence="2 3" key="1">
    <citation type="submission" date="2011-01" db="EMBL/GenBank/DDBJ databases">
        <title>Whole genome sequence of Caldisericum exile AZM16c01.</title>
        <authorList>
            <person name="Narita-Yamada S."/>
            <person name="Kawakoshi A."/>
            <person name="Nakamura S."/>
            <person name="Sasagawa M."/>
            <person name="Fukada J."/>
            <person name="Sekine M."/>
            <person name="Kato Y."/>
            <person name="Fukai R."/>
            <person name="Sasaki K."/>
            <person name="Hanamaki A."/>
            <person name="Narita H."/>
            <person name="Konno Y."/>
            <person name="Mori K."/>
            <person name="Yamazaki S."/>
            <person name="Suzuki K."/>
            <person name="Fujita N."/>
        </authorList>
    </citation>
    <scope>NUCLEOTIDE SEQUENCE [LARGE SCALE GENOMIC DNA]</scope>
    <source>
        <strain evidence="3">DSM 21853 / NBRC 104410 / AZM16c01</strain>
    </source>
</reference>
<dbReference type="InterPro" id="IPR017438">
    <property type="entry name" value="ATP-NAD_kinase_N"/>
</dbReference>
<dbReference type="PANTHER" id="PTHR40697:SF3">
    <property type="entry name" value="ACETOIN CATABOLISM PROTEIN X"/>
    <property type="match status" value="1"/>
</dbReference>
<dbReference type="SUPFAM" id="SSF111331">
    <property type="entry name" value="NAD kinase/diacylglycerol kinase-like"/>
    <property type="match status" value="1"/>
</dbReference>
<dbReference type="InterPro" id="IPR039065">
    <property type="entry name" value="AcoX-like"/>
</dbReference>
<evidence type="ECO:0000259" key="1">
    <source>
        <dbReference type="Pfam" id="PF00781"/>
    </source>
</evidence>
<feature type="domain" description="DAGKc" evidence="1">
    <location>
        <begin position="67"/>
        <end position="151"/>
    </location>
</feature>
<dbReference type="OrthoDB" id="9800737at2"/>
<proteinExistence type="predicted"/>
<sequence length="332" mass="36689">MSNMIGKVGIIANPQSGKDIRRLVSKASVFDNEEKVNIVERILSVFNYFGVEEIYYMDDSYGIVRKALARIKGINIKANPIEIDYTFDEIDSTNAAKVMQEKVDIIIVIGGDGTNRAVVKGLNLDDPMPLAPISTGTNNAFPQMIESTTVALSIISYLLTEEKEELTKREKLLRIKINDISDLALVDIAVSKEQFIGSKAVWNEKSIKAIFVTVAEVTNIGFSSVIAYEHPIRRNDPYGGFAILSDTGEKILFPIAPGKIAKANIKESGILHENIPYKLLMERGTIALDGERKIEVYKESVASVSLTLNGPKVLDFKRALEEGIKGKFFTQA</sequence>
<evidence type="ECO:0000313" key="2">
    <source>
        <dbReference type="EMBL" id="BAL80296.1"/>
    </source>
</evidence>
<dbReference type="KEGG" id="cex:CSE_01700"/>
<dbReference type="Proteomes" id="UP000004793">
    <property type="component" value="Chromosome"/>
</dbReference>
<dbReference type="PANTHER" id="PTHR40697">
    <property type="entry name" value="ACETOIN CATABOLISM PROTEIN X"/>
    <property type="match status" value="1"/>
</dbReference>
<dbReference type="Gene3D" id="3.40.50.10330">
    <property type="entry name" value="Probable inorganic polyphosphate/atp-NAD kinase, domain 1"/>
    <property type="match status" value="1"/>
</dbReference>